<dbReference type="PROSITE" id="PS51077">
    <property type="entry name" value="HTH_ICLR"/>
    <property type="match status" value="1"/>
</dbReference>
<evidence type="ECO:0000259" key="4">
    <source>
        <dbReference type="PROSITE" id="PS51077"/>
    </source>
</evidence>
<dbReference type="Proteomes" id="UP001500542">
    <property type="component" value="Unassembled WGS sequence"/>
</dbReference>
<name>A0ABN1P824_9ACTN</name>
<gene>
    <name evidence="6" type="ORF">GCM10009554_02630</name>
</gene>
<dbReference type="SUPFAM" id="SSF55781">
    <property type="entry name" value="GAF domain-like"/>
    <property type="match status" value="1"/>
</dbReference>
<dbReference type="Pfam" id="PF09339">
    <property type="entry name" value="HTH_IclR"/>
    <property type="match status" value="1"/>
</dbReference>
<dbReference type="SMART" id="SM00346">
    <property type="entry name" value="HTH_ICLR"/>
    <property type="match status" value="1"/>
</dbReference>
<dbReference type="InterPro" id="IPR005471">
    <property type="entry name" value="Tscrpt_reg_IclR_N"/>
</dbReference>
<dbReference type="PANTHER" id="PTHR30136:SF24">
    <property type="entry name" value="HTH-TYPE TRANSCRIPTIONAL REPRESSOR ALLR"/>
    <property type="match status" value="1"/>
</dbReference>
<evidence type="ECO:0000313" key="7">
    <source>
        <dbReference type="Proteomes" id="UP001500542"/>
    </source>
</evidence>
<evidence type="ECO:0000256" key="1">
    <source>
        <dbReference type="ARBA" id="ARBA00023015"/>
    </source>
</evidence>
<evidence type="ECO:0000256" key="3">
    <source>
        <dbReference type="ARBA" id="ARBA00023163"/>
    </source>
</evidence>
<dbReference type="InterPro" id="IPR050707">
    <property type="entry name" value="HTH_MetabolicPath_Reg"/>
</dbReference>
<keyword evidence="3" id="KW-0804">Transcription</keyword>
<accession>A0ABN1P824</accession>
<dbReference type="SUPFAM" id="SSF46785">
    <property type="entry name" value="Winged helix' DNA-binding domain"/>
    <property type="match status" value="1"/>
</dbReference>
<dbReference type="Gene3D" id="3.30.450.40">
    <property type="match status" value="1"/>
</dbReference>
<keyword evidence="7" id="KW-1185">Reference proteome</keyword>
<proteinExistence type="predicted"/>
<dbReference type="RefSeq" id="WP_343963854.1">
    <property type="nucleotide sequence ID" value="NZ_BAAAHK010000001.1"/>
</dbReference>
<comment type="caution">
    <text evidence="6">The sequence shown here is derived from an EMBL/GenBank/DDBJ whole genome shotgun (WGS) entry which is preliminary data.</text>
</comment>
<evidence type="ECO:0000259" key="5">
    <source>
        <dbReference type="PROSITE" id="PS51078"/>
    </source>
</evidence>
<keyword evidence="2" id="KW-0238">DNA-binding</keyword>
<sequence>MTTEEIRLVKSAERTLRILEVLGDARGPMSVTELHKRTGYPRSSLHQLLHTMIATGWIESTNEGAMVGIGSRALLVGTAYLDRDPALPHAIRTLEAIREDSGYTCHYARLDGASVIYLATREAIAPARATSRVGRQLPAHATSLGKALLSELTATEVSLELPADPLPALTVNTVGTHAALAEELAETRRRGYSVEREQNVMGLGCVGVPVPYRIPATDAISCSIPIARCTDKEVQRVAAIIRDHVQRLATLLRSEGIR</sequence>
<feature type="domain" description="HTH iclR-type" evidence="4">
    <location>
        <begin position="9"/>
        <end position="71"/>
    </location>
</feature>
<reference evidence="6 7" key="1">
    <citation type="journal article" date="2019" name="Int. J. Syst. Evol. Microbiol.">
        <title>The Global Catalogue of Microorganisms (GCM) 10K type strain sequencing project: providing services to taxonomists for standard genome sequencing and annotation.</title>
        <authorList>
            <consortium name="The Broad Institute Genomics Platform"/>
            <consortium name="The Broad Institute Genome Sequencing Center for Infectious Disease"/>
            <person name="Wu L."/>
            <person name="Ma J."/>
        </authorList>
    </citation>
    <scope>NUCLEOTIDE SEQUENCE [LARGE SCALE GENOMIC DNA]</scope>
    <source>
        <strain evidence="6 7">JCM 10977</strain>
    </source>
</reference>
<dbReference type="PANTHER" id="PTHR30136">
    <property type="entry name" value="HELIX-TURN-HELIX TRANSCRIPTIONAL REGULATOR, ICLR FAMILY"/>
    <property type="match status" value="1"/>
</dbReference>
<feature type="domain" description="IclR-ED" evidence="5">
    <location>
        <begin position="72"/>
        <end position="254"/>
    </location>
</feature>
<evidence type="ECO:0000256" key="2">
    <source>
        <dbReference type="ARBA" id="ARBA00023125"/>
    </source>
</evidence>
<dbReference type="InterPro" id="IPR036388">
    <property type="entry name" value="WH-like_DNA-bd_sf"/>
</dbReference>
<dbReference type="InterPro" id="IPR036390">
    <property type="entry name" value="WH_DNA-bd_sf"/>
</dbReference>
<dbReference type="PROSITE" id="PS51078">
    <property type="entry name" value="ICLR_ED"/>
    <property type="match status" value="1"/>
</dbReference>
<dbReference type="Pfam" id="PF01614">
    <property type="entry name" value="IclR_C"/>
    <property type="match status" value="1"/>
</dbReference>
<evidence type="ECO:0000313" key="6">
    <source>
        <dbReference type="EMBL" id="GAA0924106.1"/>
    </source>
</evidence>
<dbReference type="InterPro" id="IPR014757">
    <property type="entry name" value="Tscrpt_reg_IclR_C"/>
</dbReference>
<dbReference type="InterPro" id="IPR029016">
    <property type="entry name" value="GAF-like_dom_sf"/>
</dbReference>
<organism evidence="6 7">
    <name type="scientific">Kribbella koreensis</name>
    <dbReference type="NCBI Taxonomy" id="57909"/>
    <lineage>
        <taxon>Bacteria</taxon>
        <taxon>Bacillati</taxon>
        <taxon>Actinomycetota</taxon>
        <taxon>Actinomycetes</taxon>
        <taxon>Propionibacteriales</taxon>
        <taxon>Kribbellaceae</taxon>
        <taxon>Kribbella</taxon>
    </lineage>
</organism>
<protein>
    <submittedName>
        <fullName evidence="6">IclR family transcriptional regulator</fullName>
    </submittedName>
</protein>
<dbReference type="EMBL" id="BAAAHK010000001">
    <property type="protein sequence ID" value="GAA0924106.1"/>
    <property type="molecule type" value="Genomic_DNA"/>
</dbReference>
<keyword evidence="1" id="KW-0805">Transcription regulation</keyword>
<dbReference type="Gene3D" id="1.10.10.10">
    <property type="entry name" value="Winged helix-like DNA-binding domain superfamily/Winged helix DNA-binding domain"/>
    <property type="match status" value="1"/>
</dbReference>